<dbReference type="PANTHER" id="PTHR11236">
    <property type="entry name" value="AMINOBENZOATE/ANTHRANILATE SYNTHASE"/>
    <property type="match status" value="1"/>
</dbReference>
<reference evidence="4" key="1">
    <citation type="submission" date="2015-05" db="EMBL/GenBank/DDBJ databases">
        <title>Permanent draft genome of Rhodopirellula islandicus K833.</title>
        <authorList>
            <person name="Kizina J."/>
            <person name="Richter M."/>
            <person name="Glockner F.O."/>
            <person name="Harder J."/>
        </authorList>
    </citation>
    <scope>NUCLEOTIDE SEQUENCE [LARGE SCALE GENOMIC DNA]</scope>
    <source>
        <strain evidence="4">K833</strain>
    </source>
</reference>
<feature type="compositionally biased region" description="Basic residues" evidence="1">
    <location>
        <begin position="8"/>
        <end position="18"/>
    </location>
</feature>
<dbReference type="EMBL" id="LECT01000045">
    <property type="protein sequence ID" value="KLU02168.1"/>
    <property type="molecule type" value="Genomic_DNA"/>
</dbReference>
<evidence type="ECO:0000313" key="5">
    <source>
        <dbReference type="Proteomes" id="UP000036367"/>
    </source>
</evidence>
<dbReference type="EC" id="2.6.1.85" evidence="4"/>
<dbReference type="Pfam" id="PF00425">
    <property type="entry name" value="Chorismate_bind"/>
    <property type="match status" value="1"/>
</dbReference>
<dbReference type="GO" id="GO:0046820">
    <property type="term" value="F:4-amino-4-deoxychorismate synthase activity"/>
    <property type="evidence" value="ECO:0007669"/>
    <property type="project" value="UniProtKB-EC"/>
</dbReference>
<keyword evidence="4" id="KW-0032">Aminotransferase</keyword>
<dbReference type="Gene3D" id="3.60.120.10">
    <property type="entry name" value="Anthranilate synthase"/>
    <property type="match status" value="1"/>
</dbReference>
<feature type="region of interest" description="Disordered" evidence="1">
    <location>
        <begin position="1"/>
        <end position="59"/>
    </location>
</feature>
<dbReference type="AlphaFoldDB" id="A0A0J1B6E9"/>
<gene>
    <name evidence="4" type="ORF">RISK_005838</name>
</gene>
<accession>A0A0J1B6E9</accession>
<proteinExistence type="predicted"/>
<dbReference type="PANTHER" id="PTHR11236:SF50">
    <property type="entry name" value="AMINODEOXYCHORISMATE SYNTHASE COMPONENT 1"/>
    <property type="match status" value="1"/>
</dbReference>
<keyword evidence="4" id="KW-0808">Transferase</keyword>
<name>A0A0J1B6E9_RHOIS</name>
<comment type="caution">
    <text evidence="4">The sequence shown here is derived from an EMBL/GenBank/DDBJ whole genome shotgun (WGS) entry which is preliminary data.</text>
</comment>
<dbReference type="InterPro" id="IPR015890">
    <property type="entry name" value="Chorismate_C"/>
</dbReference>
<dbReference type="PATRIC" id="fig|595434.4.peg.5541"/>
<dbReference type="GO" id="GO:0000162">
    <property type="term" value="P:L-tryptophan biosynthetic process"/>
    <property type="evidence" value="ECO:0007669"/>
    <property type="project" value="TreeGrafter"/>
</dbReference>
<sequence>MNLNVPRRVPHSPRHFFCHHPPDPERANLRSQSIAMPQPADKHPPADAPLGSPNVQTNPNSALWTRHLGQVADLKDWFEKLAGMNHRLWFDSASDHSHDRGRHSFLTADPVAWLQASLTDPDPWPTYHDWCLRLSKQERPTDLPPFCGGIAGLVAYEAAWWIEPSVQMPPSFLGEQPPLGLAIGVYDWTIAVDHSTGSATLISNGLNEDLVTDPQRAQHRGEAILERLASPRCAPTASHTENSQPSVSSGFLTEVPGIRSNFDSPRYIASVTEIIDRIRAGDSFQVNLAQTLTHEATCSAEELYSRLRQSNPAPYAAFFDIGSEQILSSSPEGFLQIRDRHVVTRPIKGTVPRTGDEIEDERLAQVLGGSAKDRAENIMIVDLMRNDLSIACRDDSVRVTGLCEIERYQSVQHLVSTVEGQLRDDVTISELLAACFPGGSITGAPKIEAMKTIARLERQPRGAYCGSIGYVSVSGNADFNILIRTVTQRDGQWHFAVGGGITARSEPQSELEETWTKAAGLLRAIRPTEE</sequence>
<evidence type="ECO:0000313" key="4">
    <source>
        <dbReference type="EMBL" id="KLU02168.1"/>
    </source>
</evidence>
<feature type="domain" description="Chorismate-utilising enzyme C-terminal" evidence="2">
    <location>
        <begin position="265"/>
        <end position="517"/>
    </location>
</feature>
<dbReference type="Proteomes" id="UP000036367">
    <property type="component" value="Unassembled WGS sequence"/>
</dbReference>
<dbReference type="InterPro" id="IPR006805">
    <property type="entry name" value="Anth_synth_I_N"/>
</dbReference>
<protein>
    <submittedName>
        <fullName evidence="4">Para-aminobenzoate synthase, aminase component</fullName>
        <ecNumber evidence="4">2.6.1.85</ecNumber>
    </submittedName>
</protein>
<organism evidence="4 5">
    <name type="scientific">Rhodopirellula islandica</name>
    <dbReference type="NCBI Taxonomy" id="595434"/>
    <lineage>
        <taxon>Bacteria</taxon>
        <taxon>Pseudomonadati</taxon>
        <taxon>Planctomycetota</taxon>
        <taxon>Planctomycetia</taxon>
        <taxon>Pirellulales</taxon>
        <taxon>Pirellulaceae</taxon>
        <taxon>Rhodopirellula</taxon>
    </lineage>
</organism>
<evidence type="ECO:0000256" key="1">
    <source>
        <dbReference type="SAM" id="MobiDB-lite"/>
    </source>
</evidence>
<dbReference type="PRINTS" id="PR00095">
    <property type="entry name" value="ANTSNTHASEI"/>
</dbReference>
<dbReference type="SUPFAM" id="SSF56322">
    <property type="entry name" value="ADC synthase"/>
    <property type="match status" value="1"/>
</dbReference>
<evidence type="ECO:0000259" key="2">
    <source>
        <dbReference type="Pfam" id="PF00425"/>
    </source>
</evidence>
<dbReference type="Pfam" id="PF04715">
    <property type="entry name" value="Anth_synt_I_N"/>
    <property type="match status" value="1"/>
</dbReference>
<dbReference type="STRING" id="595434.RISK_005838"/>
<keyword evidence="5" id="KW-1185">Reference proteome</keyword>
<evidence type="ECO:0000259" key="3">
    <source>
        <dbReference type="Pfam" id="PF04715"/>
    </source>
</evidence>
<dbReference type="InterPro" id="IPR005801">
    <property type="entry name" value="ADC_synthase"/>
</dbReference>
<dbReference type="InterPro" id="IPR019999">
    <property type="entry name" value="Anth_synth_I-like"/>
</dbReference>
<feature type="domain" description="Anthranilate synthase component I N-terminal" evidence="3">
    <location>
        <begin position="77"/>
        <end position="200"/>
    </location>
</feature>